<sequence length="56" mass="6367">MNLPVQSQPLIRGFITSRIEDNGIRLSDNLCQCQYGSRMCPENKDCECVDGYPRCV</sequence>
<gene>
    <name evidence="1" type="ORF">NIES3787_24750</name>
</gene>
<evidence type="ECO:0000313" key="2">
    <source>
        <dbReference type="Proteomes" id="UP000438874"/>
    </source>
</evidence>
<dbReference type="Proteomes" id="UP000438874">
    <property type="component" value="Unassembled WGS sequence"/>
</dbReference>
<comment type="caution">
    <text evidence="1">The sequence shown here is derived from an EMBL/GenBank/DDBJ whole genome shotgun (WGS) entry which is preliminary data.</text>
</comment>
<organism evidence="1 2">
    <name type="scientific">Microcystis aeruginosa NIES-3787</name>
    <dbReference type="NCBI Taxonomy" id="2517782"/>
    <lineage>
        <taxon>Bacteria</taxon>
        <taxon>Bacillati</taxon>
        <taxon>Cyanobacteriota</taxon>
        <taxon>Cyanophyceae</taxon>
        <taxon>Oscillatoriophycideae</taxon>
        <taxon>Chroococcales</taxon>
        <taxon>Microcystaceae</taxon>
        <taxon>Microcystis</taxon>
    </lineage>
</organism>
<protein>
    <submittedName>
        <fullName evidence="1">Uncharacterized protein</fullName>
    </submittedName>
</protein>
<evidence type="ECO:0000313" key="1">
    <source>
        <dbReference type="EMBL" id="GCL46776.1"/>
    </source>
</evidence>
<proteinExistence type="predicted"/>
<accession>A0A6H9GK64</accession>
<name>A0A6H9GK64_MICAE</name>
<dbReference type="EMBL" id="BJCH01000026">
    <property type="protein sequence ID" value="GCL46776.1"/>
    <property type="molecule type" value="Genomic_DNA"/>
</dbReference>
<reference evidence="1 2" key="1">
    <citation type="submission" date="2019-02" db="EMBL/GenBank/DDBJ databases">
        <title>Draft genome sequence of Arthrospira platensis NIES-3787.</title>
        <authorList>
            <person name="Yamaguchi H."/>
            <person name="Suzuki S."/>
            <person name="Kawachi M."/>
        </authorList>
    </citation>
    <scope>NUCLEOTIDE SEQUENCE [LARGE SCALE GENOMIC DNA]</scope>
    <source>
        <strain evidence="1 2">NIES-3787</strain>
    </source>
</reference>
<dbReference type="AlphaFoldDB" id="A0A6H9GK64"/>